<evidence type="ECO:0000256" key="5">
    <source>
        <dbReference type="ARBA" id="ARBA00022801"/>
    </source>
</evidence>
<dbReference type="GO" id="GO:0005634">
    <property type="term" value="C:nucleus"/>
    <property type="evidence" value="ECO:0007669"/>
    <property type="project" value="UniProtKB-SubCell"/>
</dbReference>
<dbReference type="GO" id="GO:0009378">
    <property type="term" value="F:four-way junction helicase activity"/>
    <property type="evidence" value="ECO:0007669"/>
    <property type="project" value="TreeGrafter"/>
</dbReference>
<dbReference type="EMBL" id="VJMI01000550">
    <property type="protein sequence ID" value="KAF0776025.1"/>
    <property type="molecule type" value="Genomic_DNA"/>
</dbReference>
<dbReference type="InterPro" id="IPR004589">
    <property type="entry name" value="DNA_helicase_ATP-dep_RecQ"/>
</dbReference>
<dbReference type="CDD" id="cd18794">
    <property type="entry name" value="SF2_C_RecQ"/>
    <property type="match status" value="1"/>
</dbReference>
<evidence type="ECO:0000256" key="13">
    <source>
        <dbReference type="RuleBase" id="RU364117"/>
    </source>
</evidence>
<dbReference type="Proteomes" id="UP000469452">
    <property type="component" value="Unassembled WGS sequence"/>
</dbReference>
<evidence type="ECO:0000256" key="9">
    <source>
        <dbReference type="ARBA" id="ARBA00023235"/>
    </source>
</evidence>
<evidence type="ECO:0000259" key="15">
    <source>
        <dbReference type="PROSITE" id="PS51194"/>
    </source>
</evidence>
<dbReference type="GO" id="GO:0000724">
    <property type="term" value="P:double-strand break repair via homologous recombination"/>
    <property type="evidence" value="ECO:0007669"/>
    <property type="project" value="TreeGrafter"/>
</dbReference>
<gene>
    <name evidence="16" type="ORF">AaE_000275</name>
</gene>
<dbReference type="GO" id="GO:0003677">
    <property type="term" value="F:DNA binding"/>
    <property type="evidence" value="ECO:0007669"/>
    <property type="project" value="UniProtKB-KW"/>
</dbReference>
<keyword evidence="8" id="KW-0238">DNA-binding</keyword>
<evidence type="ECO:0000256" key="12">
    <source>
        <dbReference type="ARBA" id="ARBA00049360"/>
    </source>
</evidence>
<comment type="caution">
    <text evidence="16">The sequence shown here is derived from an EMBL/GenBank/DDBJ whole genome shotgun (WGS) entry which is preliminary data.</text>
</comment>
<evidence type="ECO:0000256" key="4">
    <source>
        <dbReference type="ARBA" id="ARBA00022741"/>
    </source>
</evidence>
<accession>A0A6A5AZE1</accession>
<dbReference type="InterPro" id="IPR032284">
    <property type="entry name" value="RecQ_Zn-bd"/>
</dbReference>
<dbReference type="FunFam" id="3.40.50.300:FF:000340">
    <property type="entry name" value="Bloom syndrome, RecQ helicase"/>
    <property type="match status" value="1"/>
</dbReference>
<dbReference type="NCBIfam" id="TIGR00614">
    <property type="entry name" value="recQ_fam"/>
    <property type="match status" value="1"/>
</dbReference>
<dbReference type="PROSITE" id="PS00690">
    <property type="entry name" value="DEAH_ATP_HELICASE"/>
    <property type="match status" value="1"/>
</dbReference>
<dbReference type="PROSITE" id="PS51192">
    <property type="entry name" value="HELICASE_ATP_BIND_1"/>
    <property type="match status" value="1"/>
</dbReference>
<dbReference type="AlphaFoldDB" id="A0A6A5AZE1"/>
<evidence type="ECO:0000313" key="16">
    <source>
        <dbReference type="EMBL" id="KAF0776025.1"/>
    </source>
</evidence>
<feature type="domain" description="Helicase ATP-binding" evidence="14">
    <location>
        <begin position="38"/>
        <end position="216"/>
    </location>
</feature>
<keyword evidence="10 13" id="KW-0539">Nucleus</keyword>
<dbReference type="SMART" id="SM00490">
    <property type="entry name" value="HELICc"/>
    <property type="match status" value="1"/>
</dbReference>
<dbReference type="InterPro" id="IPR011545">
    <property type="entry name" value="DEAD/DEAH_box_helicase_dom"/>
</dbReference>
<evidence type="ECO:0000256" key="8">
    <source>
        <dbReference type="ARBA" id="ARBA00023125"/>
    </source>
</evidence>
<evidence type="ECO:0000256" key="6">
    <source>
        <dbReference type="ARBA" id="ARBA00022806"/>
    </source>
</evidence>
<dbReference type="GO" id="GO:0016787">
    <property type="term" value="F:hydrolase activity"/>
    <property type="evidence" value="ECO:0007669"/>
    <property type="project" value="UniProtKB-KW"/>
</dbReference>
<comment type="similarity">
    <text evidence="2 13">Belongs to the helicase family. RecQ subfamily.</text>
</comment>
<dbReference type="SMART" id="SM00487">
    <property type="entry name" value="DEXDc"/>
    <property type="match status" value="1"/>
</dbReference>
<dbReference type="Pfam" id="PF00270">
    <property type="entry name" value="DEAD"/>
    <property type="match status" value="1"/>
</dbReference>
<keyword evidence="7 13" id="KW-0067">ATP-binding</keyword>
<dbReference type="CDD" id="cd17920">
    <property type="entry name" value="DEXHc_RecQ"/>
    <property type="match status" value="1"/>
</dbReference>
<comment type="catalytic activity">
    <reaction evidence="11 13">
        <text>Couples ATP hydrolysis with the unwinding of duplex DNA by translocating in the 3'-5' direction.</text>
        <dbReference type="EC" id="5.6.2.4"/>
    </reaction>
</comment>
<dbReference type="InterPro" id="IPR001650">
    <property type="entry name" value="Helicase_C-like"/>
</dbReference>
<sequence length="435" mass="49273">MEHFLLPHGRPEPDDQISRANRHIFGNTTFRTNQRDAIQTTLNRQDVFVLMPTGGGKSLCYQLPAVLSKGVTIVVSPLLSLIQDQVTSLVRNKPAGIPAAYLSSQTAAKLLKAVLRDLHRPVPTIKLLYVTPEKLASSSSLISLLEDLNRREMLARFVVDEAHCVTQWGHDFRPDYNKLGRLKELFPDVPVMALTATAPQKVIDSVKKVLKIPRATVFTMSFNRTNLSFDVLEKENEESKALAQLHAYISSKYANNVVGIVYCMTKQQSEDVANYLFDRGIQADFYHAGQSSTDREMVQEAWQDGQIKVVCATIAYGMGIDKADVRYVLHYSVAKSIEGYYQEAGRAGRDGQPSQCTIFYNRRDVSKIRGIINMPKKGNTMKTRGVHMEKLERMMEYCEERASCRRQFLVSYFGQTFNRKDCKKTCDNCRRVIAH</sequence>
<evidence type="ECO:0000256" key="1">
    <source>
        <dbReference type="ARBA" id="ARBA00004123"/>
    </source>
</evidence>
<evidence type="ECO:0000256" key="3">
    <source>
        <dbReference type="ARBA" id="ARBA00022723"/>
    </source>
</evidence>
<dbReference type="GO" id="GO:0046872">
    <property type="term" value="F:metal ion binding"/>
    <property type="evidence" value="ECO:0007669"/>
    <property type="project" value="UniProtKB-KW"/>
</dbReference>
<dbReference type="GO" id="GO:0005524">
    <property type="term" value="F:ATP binding"/>
    <property type="evidence" value="ECO:0007669"/>
    <property type="project" value="UniProtKB-KW"/>
</dbReference>
<dbReference type="InterPro" id="IPR014001">
    <property type="entry name" value="Helicase_ATP-bd"/>
</dbReference>
<dbReference type="PANTHER" id="PTHR13710">
    <property type="entry name" value="DNA HELICASE RECQ FAMILY MEMBER"/>
    <property type="match status" value="1"/>
</dbReference>
<evidence type="ECO:0000259" key="14">
    <source>
        <dbReference type="PROSITE" id="PS51192"/>
    </source>
</evidence>
<comment type="catalytic activity">
    <reaction evidence="12 13">
        <text>ATP + H2O = ADP + phosphate + H(+)</text>
        <dbReference type="Rhea" id="RHEA:13065"/>
        <dbReference type="ChEBI" id="CHEBI:15377"/>
        <dbReference type="ChEBI" id="CHEBI:15378"/>
        <dbReference type="ChEBI" id="CHEBI:30616"/>
        <dbReference type="ChEBI" id="CHEBI:43474"/>
        <dbReference type="ChEBI" id="CHEBI:456216"/>
    </reaction>
</comment>
<dbReference type="Gene3D" id="3.40.50.300">
    <property type="entry name" value="P-loop containing nucleotide triphosphate hydrolases"/>
    <property type="match status" value="2"/>
</dbReference>
<keyword evidence="9" id="KW-0413">Isomerase</keyword>
<evidence type="ECO:0000256" key="7">
    <source>
        <dbReference type="ARBA" id="ARBA00022840"/>
    </source>
</evidence>
<organism evidence="16 17">
    <name type="scientific">Aphanomyces astaci</name>
    <name type="common">Crayfish plague agent</name>
    <dbReference type="NCBI Taxonomy" id="112090"/>
    <lineage>
        <taxon>Eukaryota</taxon>
        <taxon>Sar</taxon>
        <taxon>Stramenopiles</taxon>
        <taxon>Oomycota</taxon>
        <taxon>Saprolegniomycetes</taxon>
        <taxon>Saprolegniales</taxon>
        <taxon>Verrucalvaceae</taxon>
        <taxon>Aphanomyces</taxon>
    </lineage>
</organism>
<keyword evidence="4 13" id="KW-0547">Nucleotide-binding</keyword>
<dbReference type="SUPFAM" id="SSF52540">
    <property type="entry name" value="P-loop containing nucleoside triphosphate hydrolases"/>
    <property type="match status" value="1"/>
</dbReference>
<comment type="subcellular location">
    <subcellularLocation>
        <location evidence="1 13">Nucleus</location>
    </subcellularLocation>
</comment>
<name>A0A6A5AZE1_APHAT</name>
<evidence type="ECO:0000256" key="10">
    <source>
        <dbReference type="ARBA" id="ARBA00023242"/>
    </source>
</evidence>
<keyword evidence="6 13" id="KW-0347">Helicase</keyword>
<dbReference type="VEuPathDB" id="FungiDB:H257_17485"/>
<dbReference type="InterPro" id="IPR002464">
    <property type="entry name" value="DNA/RNA_helicase_DEAH_CS"/>
</dbReference>
<protein>
    <recommendedName>
        <fullName evidence="13">ATP-dependent DNA helicase</fullName>
        <ecNumber evidence="13">5.6.2.4</ecNumber>
    </recommendedName>
</protein>
<dbReference type="PROSITE" id="PS51194">
    <property type="entry name" value="HELICASE_CTER"/>
    <property type="match status" value="1"/>
</dbReference>
<evidence type="ECO:0000256" key="11">
    <source>
        <dbReference type="ARBA" id="ARBA00034617"/>
    </source>
</evidence>
<keyword evidence="3" id="KW-0479">Metal-binding</keyword>
<dbReference type="GO" id="GO:0043138">
    <property type="term" value="F:3'-5' DNA helicase activity"/>
    <property type="evidence" value="ECO:0007669"/>
    <property type="project" value="UniProtKB-EC"/>
</dbReference>
<keyword evidence="5 13" id="KW-0378">Hydrolase</keyword>
<proteinExistence type="inferred from homology"/>
<evidence type="ECO:0000313" key="17">
    <source>
        <dbReference type="Proteomes" id="UP000469452"/>
    </source>
</evidence>
<dbReference type="GO" id="GO:0005737">
    <property type="term" value="C:cytoplasm"/>
    <property type="evidence" value="ECO:0007669"/>
    <property type="project" value="TreeGrafter"/>
</dbReference>
<feature type="domain" description="Helicase C-terminal" evidence="15">
    <location>
        <begin position="241"/>
        <end position="392"/>
    </location>
</feature>
<dbReference type="FunFam" id="3.40.50.300:FF:000444">
    <property type="entry name" value="ATP-dependent DNA helicase"/>
    <property type="match status" value="1"/>
</dbReference>
<dbReference type="PANTHER" id="PTHR13710:SF153">
    <property type="entry name" value="RECQ-LIKE DNA HELICASE BLM"/>
    <property type="match status" value="1"/>
</dbReference>
<dbReference type="GO" id="GO:0005694">
    <property type="term" value="C:chromosome"/>
    <property type="evidence" value="ECO:0007669"/>
    <property type="project" value="TreeGrafter"/>
</dbReference>
<evidence type="ECO:0000256" key="2">
    <source>
        <dbReference type="ARBA" id="ARBA00005446"/>
    </source>
</evidence>
<dbReference type="InterPro" id="IPR027417">
    <property type="entry name" value="P-loop_NTPase"/>
</dbReference>
<dbReference type="EC" id="5.6.2.4" evidence="13"/>
<dbReference type="Pfam" id="PF16124">
    <property type="entry name" value="RecQ_Zn_bind"/>
    <property type="match status" value="1"/>
</dbReference>
<dbReference type="Pfam" id="PF00271">
    <property type="entry name" value="Helicase_C"/>
    <property type="match status" value="1"/>
</dbReference>
<reference evidence="16 17" key="1">
    <citation type="submission" date="2019-06" db="EMBL/GenBank/DDBJ databases">
        <title>Genomics analysis of Aphanomyces spp. identifies a new class of oomycete effector associated with host adaptation.</title>
        <authorList>
            <person name="Gaulin E."/>
        </authorList>
    </citation>
    <scope>NUCLEOTIDE SEQUENCE [LARGE SCALE GENOMIC DNA]</scope>
    <source>
        <strain evidence="16 17">E</strain>
    </source>
</reference>